<dbReference type="PROSITE" id="PS00687">
    <property type="entry name" value="ALDEHYDE_DEHYDR_GLU"/>
    <property type="match status" value="1"/>
</dbReference>
<dbReference type="PANTHER" id="PTHR11699">
    <property type="entry name" value="ALDEHYDE DEHYDROGENASE-RELATED"/>
    <property type="match status" value="1"/>
</dbReference>
<accession>A0A2A2TG47</accession>
<sequence>MSKSIDVRNPRTGKYDYVIIPPPQKLLAQQCQRLRRAQLRWVSLGLEGRVEALQSWKQAIIQGREKLTEALIADTGRLSMSIFEVDLLIANIDKWCILAPRLLRENEFDTPISHIKLQQVGVPYQLVGVITPWDFPLLQSAVDTIPALIAGCAVVVKPSEITPRFMAPLMTTFANIPQLKDVLTFVEGDADTEVTLVECVDIICFTGDIETGRAVGEFAARRFIPAFLELGGKDPAIVLESANIDLATSAILWGAIANSGQSGYAIERIYVAESIFEDFYHQLVAKVQRLLITHPTLESENLGPIISAKQAATITKQLQEAKEHGAIVHCGGEVENINGGWWCYPTVLTEVDHSMLVMTERNLAPIMPVMAFANRQEAVDLANDSIYGLGAAVFSEREDDAIAVAEQIQASTVSINDASIAILQIGAVQGSITLPEGEQNAFKFSGIGNSRTGTTALTRFLRKKTLYKKTKPIQDSWWFNG</sequence>
<dbReference type="OrthoDB" id="548310at2"/>
<evidence type="ECO:0000256" key="2">
    <source>
        <dbReference type="PROSITE-ProRule" id="PRU10007"/>
    </source>
</evidence>
<evidence type="ECO:0000259" key="4">
    <source>
        <dbReference type="Pfam" id="PF00171"/>
    </source>
</evidence>
<dbReference type="AlphaFoldDB" id="A0A2A2TG47"/>
<dbReference type="Gene3D" id="3.40.309.10">
    <property type="entry name" value="Aldehyde Dehydrogenase, Chain A, domain 2"/>
    <property type="match status" value="1"/>
</dbReference>
<dbReference type="InterPro" id="IPR016163">
    <property type="entry name" value="Ald_DH_C"/>
</dbReference>
<dbReference type="InterPro" id="IPR015590">
    <property type="entry name" value="Aldehyde_DH_dom"/>
</dbReference>
<dbReference type="SUPFAM" id="SSF53720">
    <property type="entry name" value="ALDH-like"/>
    <property type="match status" value="1"/>
</dbReference>
<gene>
    <name evidence="5" type="ORF">CK510_17890</name>
</gene>
<keyword evidence="6" id="KW-1185">Reference proteome</keyword>
<dbReference type="EMBL" id="NTFS01000209">
    <property type="protein sequence ID" value="PAX52710.1"/>
    <property type="molecule type" value="Genomic_DNA"/>
</dbReference>
<protein>
    <submittedName>
        <fullName evidence="5">Aldehyde dehydrogenase</fullName>
    </submittedName>
</protein>
<dbReference type="InterPro" id="IPR016162">
    <property type="entry name" value="Ald_DH_N"/>
</dbReference>
<dbReference type="Proteomes" id="UP000218238">
    <property type="component" value="Unassembled WGS sequence"/>
</dbReference>
<dbReference type="GO" id="GO:0016620">
    <property type="term" value="F:oxidoreductase activity, acting on the aldehyde or oxo group of donors, NAD or NADP as acceptor"/>
    <property type="evidence" value="ECO:0007669"/>
    <property type="project" value="InterPro"/>
</dbReference>
<feature type="domain" description="Aldehyde dehydrogenase" evidence="4">
    <location>
        <begin position="3"/>
        <end position="424"/>
    </location>
</feature>
<dbReference type="InterPro" id="IPR029510">
    <property type="entry name" value="Ald_DH_CS_GLU"/>
</dbReference>
<dbReference type="Pfam" id="PF00171">
    <property type="entry name" value="Aldedh"/>
    <property type="match status" value="1"/>
</dbReference>
<dbReference type="RefSeq" id="WP_095722999.1">
    <property type="nucleotide sequence ID" value="NZ_NTFS01000209.1"/>
</dbReference>
<evidence type="ECO:0000313" key="6">
    <source>
        <dbReference type="Proteomes" id="UP000218238"/>
    </source>
</evidence>
<name>A0A2A2TG47_9CYAN</name>
<dbReference type="Gene3D" id="3.40.605.10">
    <property type="entry name" value="Aldehyde Dehydrogenase, Chain A, domain 1"/>
    <property type="match status" value="1"/>
</dbReference>
<comment type="caution">
    <text evidence="5">The sequence shown here is derived from an EMBL/GenBank/DDBJ whole genome shotgun (WGS) entry which is preliminary data.</text>
</comment>
<dbReference type="CDD" id="cd07099">
    <property type="entry name" value="ALDH_DDALDH"/>
    <property type="match status" value="1"/>
</dbReference>
<organism evidence="5 6">
    <name type="scientific">Brunnivagina elsteri CCALA 953</name>
    <dbReference type="NCBI Taxonomy" id="987040"/>
    <lineage>
        <taxon>Bacteria</taxon>
        <taxon>Bacillati</taxon>
        <taxon>Cyanobacteriota</taxon>
        <taxon>Cyanophyceae</taxon>
        <taxon>Nostocales</taxon>
        <taxon>Calotrichaceae</taxon>
        <taxon>Brunnivagina</taxon>
    </lineage>
</organism>
<dbReference type="InterPro" id="IPR016161">
    <property type="entry name" value="Ald_DH/histidinol_DH"/>
</dbReference>
<proteinExistence type="inferred from homology"/>
<reference evidence="5 6" key="1">
    <citation type="submission" date="2017-08" db="EMBL/GenBank/DDBJ databases">
        <title>Draft genome sequence of filamentous cyanobacterium Calothrix elsteri CCALA 953.</title>
        <authorList>
            <person name="Gagunashvili A.N."/>
            <person name="Elster J."/>
            <person name="Andresson O.S."/>
        </authorList>
    </citation>
    <scope>NUCLEOTIDE SEQUENCE [LARGE SCALE GENOMIC DNA]</scope>
    <source>
        <strain evidence="5 6">CCALA 953</strain>
    </source>
</reference>
<evidence type="ECO:0000313" key="5">
    <source>
        <dbReference type="EMBL" id="PAX52710.1"/>
    </source>
</evidence>
<evidence type="ECO:0000256" key="1">
    <source>
        <dbReference type="ARBA" id="ARBA00023002"/>
    </source>
</evidence>
<comment type="similarity">
    <text evidence="3">Belongs to the aldehyde dehydrogenase family.</text>
</comment>
<evidence type="ECO:0000256" key="3">
    <source>
        <dbReference type="RuleBase" id="RU003345"/>
    </source>
</evidence>
<keyword evidence="1 3" id="KW-0560">Oxidoreductase</keyword>
<feature type="active site" evidence="2">
    <location>
        <position position="229"/>
    </location>
</feature>